<name>A0A222FGV4_9GAMM</name>
<dbReference type="PANTHER" id="PTHR30075:SF2">
    <property type="entry name" value="GLYCINE--TRNA LIGASE, CHLOROPLASTIC_MITOCHONDRIAL 2"/>
    <property type="match status" value="1"/>
</dbReference>
<dbReference type="KEGG" id="bsan:CHH28_04475"/>
<accession>A0A222FGV4</accession>
<comment type="similarity">
    <text evidence="2 11">Belongs to the class-II aminoacyl-tRNA synthetase family.</text>
</comment>
<comment type="catalytic activity">
    <reaction evidence="10 11">
        <text>tRNA(Gly) + glycine + ATP = glycyl-tRNA(Gly) + AMP + diphosphate</text>
        <dbReference type="Rhea" id="RHEA:16013"/>
        <dbReference type="Rhea" id="RHEA-COMP:9664"/>
        <dbReference type="Rhea" id="RHEA-COMP:9683"/>
        <dbReference type="ChEBI" id="CHEBI:30616"/>
        <dbReference type="ChEBI" id="CHEBI:33019"/>
        <dbReference type="ChEBI" id="CHEBI:57305"/>
        <dbReference type="ChEBI" id="CHEBI:78442"/>
        <dbReference type="ChEBI" id="CHEBI:78522"/>
        <dbReference type="ChEBI" id="CHEBI:456215"/>
        <dbReference type="EC" id="6.1.1.14"/>
    </reaction>
</comment>
<evidence type="ECO:0000256" key="4">
    <source>
        <dbReference type="ARBA" id="ARBA00022490"/>
    </source>
</evidence>
<dbReference type="GO" id="GO:0005829">
    <property type="term" value="C:cytosol"/>
    <property type="evidence" value="ECO:0007669"/>
    <property type="project" value="TreeGrafter"/>
</dbReference>
<dbReference type="NCBIfam" id="TIGR00211">
    <property type="entry name" value="glyS"/>
    <property type="match status" value="1"/>
</dbReference>
<dbReference type="RefSeq" id="WP_094059180.1">
    <property type="nucleotide sequence ID" value="NZ_CP022530.1"/>
</dbReference>
<keyword evidence="9 11" id="KW-0030">Aminoacyl-tRNA synthetase</keyword>
<dbReference type="PRINTS" id="PR01045">
    <property type="entry name" value="TRNASYNTHGB"/>
</dbReference>
<organism evidence="13 14">
    <name type="scientific">Bacterioplanes sanyensis</name>
    <dbReference type="NCBI Taxonomy" id="1249553"/>
    <lineage>
        <taxon>Bacteria</taxon>
        <taxon>Pseudomonadati</taxon>
        <taxon>Pseudomonadota</taxon>
        <taxon>Gammaproteobacteria</taxon>
        <taxon>Oceanospirillales</taxon>
        <taxon>Oceanospirillaceae</taxon>
        <taxon>Bacterioplanes</taxon>
    </lineage>
</organism>
<keyword evidence="8 11" id="KW-0648">Protein biosynthesis</keyword>
<reference evidence="13 14" key="1">
    <citation type="submission" date="2017-07" db="EMBL/GenBank/DDBJ databases">
        <title>Annotated genome sequence of Bacterioplanes sanyensis isolated from Red Sea.</title>
        <authorList>
            <person name="Rehman Z.U."/>
        </authorList>
    </citation>
    <scope>NUCLEOTIDE SEQUENCE [LARGE SCALE GENOMIC DNA]</scope>
    <source>
        <strain evidence="13 14">NV9</strain>
    </source>
</reference>
<proteinExistence type="inferred from homology"/>
<dbReference type="PROSITE" id="PS50861">
    <property type="entry name" value="AA_TRNA_LIGASE_II_GLYAB"/>
    <property type="match status" value="1"/>
</dbReference>
<dbReference type="InterPro" id="IPR008909">
    <property type="entry name" value="DALR_anticod-bd"/>
</dbReference>
<keyword evidence="7 11" id="KW-0067">ATP-binding</keyword>
<feature type="domain" description="DALR anticodon binding" evidence="12">
    <location>
        <begin position="582"/>
        <end position="678"/>
    </location>
</feature>
<dbReference type="InterPro" id="IPR006194">
    <property type="entry name" value="Gly-tRNA-synth_heterodimer"/>
</dbReference>
<comment type="subcellular location">
    <subcellularLocation>
        <location evidence="1 11">Cytoplasm</location>
    </subcellularLocation>
</comment>
<evidence type="ECO:0000256" key="10">
    <source>
        <dbReference type="ARBA" id="ARBA00047937"/>
    </source>
</evidence>
<evidence type="ECO:0000256" key="2">
    <source>
        <dbReference type="ARBA" id="ARBA00008226"/>
    </source>
</evidence>
<dbReference type="HAMAP" id="MF_00255">
    <property type="entry name" value="Gly_tRNA_synth_beta"/>
    <property type="match status" value="1"/>
</dbReference>
<protein>
    <recommendedName>
        <fullName evidence="11">Glycine--tRNA ligase beta subunit</fullName>
        <ecNumber evidence="11">6.1.1.14</ecNumber>
    </recommendedName>
    <alternativeName>
        <fullName evidence="11">Glycyl-tRNA synthetase beta subunit</fullName>
        <shortName evidence="11">GlyRS</shortName>
    </alternativeName>
</protein>
<dbReference type="EC" id="6.1.1.14" evidence="11"/>
<keyword evidence="14" id="KW-1185">Reference proteome</keyword>
<dbReference type="PANTHER" id="PTHR30075">
    <property type="entry name" value="GLYCYL-TRNA SYNTHETASE"/>
    <property type="match status" value="1"/>
</dbReference>
<gene>
    <name evidence="11" type="primary">glyS</name>
    <name evidence="13" type="ORF">CHH28_04475</name>
</gene>
<dbReference type="GO" id="GO:0004820">
    <property type="term" value="F:glycine-tRNA ligase activity"/>
    <property type="evidence" value="ECO:0007669"/>
    <property type="project" value="UniProtKB-UniRule"/>
</dbReference>
<evidence type="ECO:0000256" key="5">
    <source>
        <dbReference type="ARBA" id="ARBA00022598"/>
    </source>
</evidence>
<evidence type="ECO:0000256" key="7">
    <source>
        <dbReference type="ARBA" id="ARBA00022840"/>
    </source>
</evidence>
<dbReference type="EMBL" id="CP022530">
    <property type="protein sequence ID" value="ASP37979.1"/>
    <property type="molecule type" value="Genomic_DNA"/>
</dbReference>
<comment type="subunit">
    <text evidence="3 11">Tetramer of two alpha and two beta subunits.</text>
</comment>
<evidence type="ECO:0000256" key="11">
    <source>
        <dbReference type="HAMAP-Rule" id="MF_00255"/>
    </source>
</evidence>
<dbReference type="GO" id="GO:0004814">
    <property type="term" value="F:arginine-tRNA ligase activity"/>
    <property type="evidence" value="ECO:0007669"/>
    <property type="project" value="InterPro"/>
</dbReference>
<evidence type="ECO:0000313" key="14">
    <source>
        <dbReference type="Proteomes" id="UP000202440"/>
    </source>
</evidence>
<evidence type="ECO:0000256" key="8">
    <source>
        <dbReference type="ARBA" id="ARBA00022917"/>
    </source>
</evidence>
<keyword evidence="6 11" id="KW-0547">Nucleotide-binding</keyword>
<evidence type="ECO:0000256" key="3">
    <source>
        <dbReference type="ARBA" id="ARBA00011209"/>
    </source>
</evidence>
<evidence type="ECO:0000256" key="6">
    <source>
        <dbReference type="ARBA" id="ARBA00022741"/>
    </source>
</evidence>
<keyword evidence="5 11" id="KW-0436">Ligase</keyword>
<evidence type="ECO:0000256" key="1">
    <source>
        <dbReference type="ARBA" id="ARBA00004496"/>
    </source>
</evidence>
<sequence>MGHNSFLVELGTEELPPMALKGLAQAFADGIVAGLTDAKLDVGKVEVFAAPRRMAVRIADLTVKQADQEETLFGPPAKIAYDADGNLTKAALGFASRAGIDASALLEAPESEGKNAGKLMIKRTIAGKNTVELLPEIVQHSLEKLPIPKRMRWGATRVEFVRPAQWLLMLFGDQVVNADLLELKSGNTSRGHRFHAPGDVVISSPEAYESTLRQAYVMANFAERSALIAEQVKAAGEKLGGEAVIDDDLLEEVTALNEWPVALAGSFDEEFLTVPAEALVSSMKEHQKYFHVMKDGQLLNHFITVANIESKDPQQVISGNEKVIRPRLADAKFFWDTDRKQSLASRFDKLENVVWVNQLGTIADKARRISNLGQKIATAMQADTSLVARAAQLCKNDLVSQMVFEFTDLQGLAGKYYAEHDGEPADVCAAMVEQYMPAFAGDELPATATGTAIALADRLDSLVGLFGIGQLPTGSKDPFALRRASLGVLRILVEKNIDLDLSELLDWAIDNQWSAELKAETKATLTEYLLDRFSAWYQDANIPAEVFMAVRALGVTKPLDIDRRVKAVHSFYQLESAQALAAANKRVSNILAKNGGDAVIAEVNATLLNEAAEQALAEQVAAKRDVVTPMIAAGDYQPALAELAGLRDVVDAFFDNVMVMADDDAVKNNRLALLKQLQGLFIAIADIALLNQG</sequence>
<evidence type="ECO:0000313" key="13">
    <source>
        <dbReference type="EMBL" id="ASP37979.1"/>
    </source>
</evidence>
<dbReference type="InterPro" id="IPR015944">
    <property type="entry name" value="Gly-tRNA-synth_bsu"/>
</dbReference>
<dbReference type="SUPFAM" id="SSF109604">
    <property type="entry name" value="HD-domain/PDEase-like"/>
    <property type="match status" value="1"/>
</dbReference>
<evidence type="ECO:0000259" key="12">
    <source>
        <dbReference type="Pfam" id="PF05746"/>
    </source>
</evidence>
<dbReference type="GO" id="GO:0005524">
    <property type="term" value="F:ATP binding"/>
    <property type="evidence" value="ECO:0007669"/>
    <property type="project" value="UniProtKB-UniRule"/>
</dbReference>
<dbReference type="Proteomes" id="UP000202440">
    <property type="component" value="Chromosome"/>
</dbReference>
<dbReference type="GO" id="GO:0006420">
    <property type="term" value="P:arginyl-tRNA aminoacylation"/>
    <property type="evidence" value="ECO:0007669"/>
    <property type="project" value="InterPro"/>
</dbReference>
<keyword evidence="4 11" id="KW-0963">Cytoplasm</keyword>
<dbReference type="Pfam" id="PF05746">
    <property type="entry name" value="DALR_1"/>
    <property type="match status" value="1"/>
</dbReference>
<dbReference type="OrthoDB" id="9775440at2"/>
<evidence type="ECO:0000256" key="9">
    <source>
        <dbReference type="ARBA" id="ARBA00023146"/>
    </source>
</evidence>
<dbReference type="Pfam" id="PF02092">
    <property type="entry name" value="tRNA_synt_2f"/>
    <property type="match status" value="1"/>
</dbReference>
<dbReference type="GO" id="GO:0006426">
    <property type="term" value="P:glycyl-tRNA aminoacylation"/>
    <property type="evidence" value="ECO:0007669"/>
    <property type="project" value="UniProtKB-UniRule"/>
</dbReference>
<dbReference type="AlphaFoldDB" id="A0A222FGV4"/>